<organism evidence="13">
    <name type="scientific">Pyramimonas obovata</name>
    <dbReference type="NCBI Taxonomy" id="1411642"/>
    <lineage>
        <taxon>Eukaryota</taxon>
        <taxon>Viridiplantae</taxon>
        <taxon>Chlorophyta</taxon>
        <taxon>Pyramimonadophyceae</taxon>
        <taxon>Pyramimonadales</taxon>
        <taxon>Pyramimonadaceae</taxon>
        <taxon>Pyramimonas</taxon>
        <taxon>Pyramimonas incertae sedis</taxon>
    </lineage>
</organism>
<evidence type="ECO:0000256" key="8">
    <source>
        <dbReference type="ARBA" id="ARBA00036943"/>
    </source>
</evidence>
<dbReference type="Pfam" id="PF01416">
    <property type="entry name" value="PseudoU_synth_1"/>
    <property type="match status" value="1"/>
</dbReference>
<keyword evidence="5" id="KW-0819">tRNA processing</keyword>
<evidence type="ECO:0000256" key="5">
    <source>
        <dbReference type="ARBA" id="ARBA00022694"/>
    </source>
</evidence>
<evidence type="ECO:0000313" key="13">
    <source>
        <dbReference type="EMBL" id="CAD8666003.1"/>
    </source>
</evidence>
<dbReference type="GO" id="GO:0009982">
    <property type="term" value="F:pseudouridine synthase activity"/>
    <property type="evidence" value="ECO:0007669"/>
    <property type="project" value="InterPro"/>
</dbReference>
<proteinExistence type="inferred from homology"/>
<dbReference type="FunFam" id="3.30.70.580:FF:000002">
    <property type="entry name" value="tRNA pseudouridine synthase"/>
    <property type="match status" value="1"/>
</dbReference>
<evidence type="ECO:0000256" key="6">
    <source>
        <dbReference type="ARBA" id="ARBA00023235"/>
    </source>
</evidence>
<accession>A0A7S0WG01</accession>
<comment type="catalytic activity">
    <reaction evidence="8">
        <text>a uridine in tRNA = a pseudouridine in tRNA</text>
        <dbReference type="Rhea" id="RHEA:54572"/>
        <dbReference type="Rhea" id="RHEA-COMP:13339"/>
        <dbReference type="Rhea" id="RHEA-COMP:13934"/>
        <dbReference type="ChEBI" id="CHEBI:65314"/>
        <dbReference type="ChEBI" id="CHEBI:65315"/>
    </reaction>
</comment>
<dbReference type="PANTHER" id="PTHR11142:SF4">
    <property type="entry name" value="PSEUDOURIDYLATE SYNTHASE 1 HOMOLOG"/>
    <property type="match status" value="1"/>
</dbReference>
<dbReference type="GO" id="GO:0005634">
    <property type="term" value="C:nucleus"/>
    <property type="evidence" value="ECO:0007669"/>
    <property type="project" value="UniProtKB-SubCell"/>
</dbReference>
<evidence type="ECO:0000256" key="9">
    <source>
        <dbReference type="PIRSR" id="PIRSR641708-1"/>
    </source>
</evidence>
<dbReference type="EMBL" id="HBFA01016459">
    <property type="protein sequence ID" value="CAD8666003.1"/>
    <property type="molecule type" value="Transcribed_RNA"/>
</dbReference>
<feature type="binding site" evidence="10">
    <location>
        <position position="189"/>
    </location>
    <ligand>
        <name>substrate</name>
    </ligand>
</feature>
<comment type="similarity">
    <text evidence="3">Belongs to the tRNA pseudouridine synthase TruA family.</text>
</comment>
<evidence type="ECO:0000256" key="2">
    <source>
        <dbReference type="ARBA" id="ARBA00004123"/>
    </source>
</evidence>
<dbReference type="InterPro" id="IPR041708">
    <property type="entry name" value="PUS1/PUS2-like"/>
</dbReference>
<dbReference type="Gene3D" id="3.30.70.580">
    <property type="entry name" value="Pseudouridine synthase I, catalytic domain, N-terminal subdomain"/>
    <property type="match status" value="1"/>
</dbReference>
<feature type="active site" description="Nucleophile" evidence="9">
    <location>
        <position position="133"/>
    </location>
</feature>
<dbReference type="GO" id="GO:0003723">
    <property type="term" value="F:RNA binding"/>
    <property type="evidence" value="ECO:0007669"/>
    <property type="project" value="InterPro"/>
</dbReference>
<dbReference type="GO" id="GO:0031119">
    <property type="term" value="P:tRNA pseudouridine synthesis"/>
    <property type="evidence" value="ECO:0007669"/>
    <property type="project" value="InterPro"/>
</dbReference>
<dbReference type="InterPro" id="IPR020103">
    <property type="entry name" value="PsdUridine_synth_cat_dom_sf"/>
</dbReference>
<dbReference type="CDD" id="cd02568">
    <property type="entry name" value="PseudoU_synth_PUS1_PUS2"/>
    <property type="match status" value="1"/>
</dbReference>
<dbReference type="InterPro" id="IPR020097">
    <property type="entry name" value="PsdUridine_synth_TruA_a/b_dom"/>
</dbReference>
<dbReference type="FunFam" id="3.30.70.660:FF:000002">
    <property type="entry name" value="tRNA pseudouridine synthase"/>
    <property type="match status" value="1"/>
</dbReference>
<keyword evidence="7" id="KW-0539">Nucleus</keyword>
<dbReference type="Gene3D" id="3.30.70.660">
    <property type="entry name" value="Pseudouridine synthase I, catalytic domain, C-terminal subdomain"/>
    <property type="match status" value="1"/>
</dbReference>
<feature type="region of interest" description="Disordered" evidence="11">
    <location>
        <begin position="1"/>
        <end position="49"/>
    </location>
</feature>
<dbReference type="GO" id="GO:1990481">
    <property type="term" value="P:mRNA pseudouridine synthesis"/>
    <property type="evidence" value="ECO:0007669"/>
    <property type="project" value="TreeGrafter"/>
</dbReference>
<feature type="domain" description="Pseudouridine synthase I TruA alpha/beta" evidence="12">
    <location>
        <begin position="246"/>
        <end position="350"/>
    </location>
</feature>
<name>A0A7S0WG01_9CHLO</name>
<dbReference type="GO" id="GO:0006397">
    <property type="term" value="P:mRNA processing"/>
    <property type="evidence" value="ECO:0007669"/>
    <property type="project" value="UniProtKB-KW"/>
</dbReference>
<evidence type="ECO:0000256" key="4">
    <source>
        <dbReference type="ARBA" id="ARBA00022664"/>
    </source>
</evidence>
<comment type="subcellular location">
    <subcellularLocation>
        <location evidence="2">Nucleus</location>
    </subcellularLocation>
</comment>
<keyword evidence="4" id="KW-0507">mRNA processing</keyword>
<evidence type="ECO:0000256" key="10">
    <source>
        <dbReference type="PIRSR" id="PIRSR641708-2"/>
    </source>
</evidence>
<comment type="catalytic activity">
    <reaction evidence="1">
        <text>a uridine in mRNA = a pseudouridine in mRNA</text>
        <dbReference type="Rhea" id="RHEA:56644"/>
        <dbReference type="Rhea" id="RHEA-COMP:14658"/>
        <dbReference type="Rhea" id="RHEA-COMP:14659"/>
        <dbReference type="ChEBI" id="CHEBI:65314"/>
        <dbReference type="ChEBI" id="CHEBI:65315"/>
    </reaction>
</comment>
<dbReference type="InterPro" id="IPR001406">
    <property type="entry name" value="PsdUridine_synth_TruA"/>
</dbReference>
<feature type="compositionally biased region" description="Basic and acidic residues" evidence="11">
    <location>
        <begin position="17"/>
        <end position="40"/>
    </location>
</feature>
<gene>
    <name evidence="13" type="ORF">POBO1169_LOCUS8439</name>
</gene>
<keyword evidence="6" id="KW-0413">Isomerase</keyword>
<evidence type="ECO:0000256" key="7">
    <source>
        <dbReference type="ARBA" id="ARBA00023242"/>
    </source>
</evidence>
<sequence length="415" mass="46470">MSANQTEREGSVASQPHPEEPPAKKTRVGTEEAGDQKGDLPSEGCDEATHSQPAVVAGAKADCSVLVSVKVPKRKVAVFIAYLGVGYQGMQRSPGVRSIEEELGKAMVKAGGISECNADDFKKVDWARAGRTDKGVSAVGQVVSLKMMIDPPGLVERINSHLPEQIRIMGYVRTTSGFSAYRFCDRRRYEYVLPTFAFDKRIGLPMPYRSDADVLRAAKTSEEEAVKNAPFVFDYAVRSRLNSVLRTYVGTKNHHNFTKRVAANDSSAKRYIISFECSEPFEVDGKQFVRLVVVGQSFMLHQIRKMVGTALGVMRDVAPETVYEHAFSEKHQINVPMAPELGLFLDEAIFHAYNQRFAQTHAMLSCANYQEQIDDFKRKFIYPHIAQTEEAEDTCRNWLRELNVQNYPFKVEPVA</sequence>
<evidence type="ECO:0000259" key="12">
    <source>
        <dbReference type="Pfam" id="PF01416"/>
    </source>
</evidence>
<dbReference type="SUPFAM" id="SSF55120">
    <property type="entry name" value="Pseudouridine synthase"/>
    <property type="match status" value="1"/>
</dbReference>
<dbReference type="PANTHER" id="PTHR11142">
    <property type="entry name" value="PSEUDOURIDYLATE SYNTHASE"/>
    <property type="match status" value="1"/>
</dbReference>
<evidence type="ECO:0000256" key="11">
    <source>
        <dbReference type="SAM" id="MobiDB-lite"/>
    </source>
</evidence>
<evidence type="ECO:0000256" key="1">
    <source>
        <dbReference type="ARBA" id="ARBA00001166"/>
    </source>
</evidence>
<evidence type="ECO:0000256" key="3">
    <source>
        <dbReference type="ARBA" id="ARBA00009375"/>
    </source>
</evidence>
<dbReference type="AlphaFoldDB" id="A0A7S0WG01"/>
<dbReference type="InterPro" id="IPR020094">
    <property type="entry name" value="TruA/RsuA/RluB/E/F_N"/>
</dbReference>
<reference evidence="13" key="1">
    <citation type="submission" date="2021-01" db="EMBL/GenBank/DDBJ databases">
        <authorList>
            <person name="Corre E."/>
            <person name="Pelletier E."/>
            <person name="Niang G."/>
            <person name="Scheremetjew M."/>
            <person name="Finn R."/>
            <person name="Kale V."/>
            <person name="Holt S."/>
            <person name="Cochrane G."/>
            <person name="Meng A."/>
            <person name="Brown T."/>
            <person name="Cohen L."/>
        </authorList>
    </citation>
    <scope>NUCLEOTIDE SEQUENCE</scope>
    <source>
        <strain evidence="13">CCMP722</strain>
    </source>
</reference>
<dbReference type="InterPro" id="IPR020095">
    <property type="entry name" value="PsdUridine_synth_TruA_C"/>
</dbReference>
<protein>
    <recommendedName>
        <fullName evidence="12">Pseudouridine synthase I TruA alpha/beta domain-containing protein</fullName>
    </recommendedName>
</protein>
<feature type="compositionally biased region" description="Basic and acidic residues" evidence="11">
    <location>
        <begin position="1"/>
        <end position="10"/>
    </location>
</feature>
<dbReference type="NCBIfam" id="TIGR00071">
    <property type="entry name" value="hisT_truA"/>
    <property type="match status" value="1"/>
</dbReference>